<accession>A0AAP8D2A3</accession>
<evidence type="ECO:0000313" key="2">
    <source>
        <dbReference type="EMBL" id="OYQ09911.1"/>
    </source>
</evidence>
<comment type="caution">
    <text evidence="2">The sequence shown here is derived from an EMBL/GenBank/DDBJ whole genome shotgun (WGS) entry which is preliminary data.</text>
</comment>
<organism evidence="2 3">
    <name type="scientific">Ralstonia solanacearum K60</name>
    <dbReference type="NCBI Taxonomy" id="1091042"/>
    <lineage>
        <taxon>Bacteria</taxon>
        <taxon>Pseudomonadati</taxon>
        <taxon>Pseudomonadota</taxon>
        <taxon>Betaproteobacteria</taxon>
        <taxon>Burkholderiales</taxon>
        <taxon>Burkholderiaceae</taxon>
        <taxon>Ralstonia</taxon>
        <taxon>Ralstonia solanacearum species complex</taxon>
    </lineage>
</organism>
<protein>
    <submittedName>
        <fullName evidence="2">Uncharacterized protein</fullName>
    </submittedName>
</protein>
<evidence type="ECO:0000256" key="1">
    <source>
        <dbReference type="SAM" id="MobiDB-lite"/>
    </source>
</evidence>
<feature type="region of interest" description="Disordered" evidence="1">
    <location>
        <begin position="1"/>
        <end position="35"/>
    </location>
</feature>
<name>A0AAP8D2A3_RALSL</name>
<sequence>MRLGMPVDPARGQPNAPGRPPAQGTAQKAQRMRRMEPSQIRALLAGLVMLGPMPADSQLPQEVIRVFDVSR</sequence>
<dbReference type="Proteomes" id="UP000216164">
    <property type="component" value="Unassembled WGS sequence"/>
</dbReference>
<reference evidence="2 3" key="1">
    <citation type="submission" date="2017-04" db="EMBL/GenBank/DDBJ databases">
        <title>Genome Announcement: Closed genomes of Ralstonia solanacearum strains K60, UW551, and UW700.</title>
        <authorList>
            <person name="Hayes M."/>
            <person name="Macintyre A.M."/>
            <person name="Allen C."/>
        </authorList>
    </citation>
    <scope>NUCLEOTIDE SEQUENCE [LARGE SCALE GENOMIC DNA]</scope>
    <source>
        <strain evidence="2 3">UW25</strain>
    </source>
</reference>
<dbReference type="EMBL" id="NCTK01000002">
    <property type="protein sequence ID" value="OYQ09911.1"/>
    <property type="molecule type" value="Genomic_DNA"/>
</dbReference>
<evidence type="ECO:0000313" key="3">
    <source>
        <dbReference type="Proteomes" id="UP000216164"/>
    </source>
</evidence>
<proteinExistence type="predicted"/>
<gene>
    <name evidence="2" type="ORF">B7R77_24195</name>
</gene>
<dbReference type="AlphaFoldDB" id="A0AAP8D2A3"/>